<protein>
    <recommendedName>
        <fullName evidence="3">Phage tail tape measure protein</fullName>
    </recommendedName>
</protein>
<dbReference type="PANTHER" id="PTHR37813">
    <property type="entry name" value="FELS-2 PROPHAGE PROTEIN"/>
    <property type="match status" value="1"/>
</dbReference>
<evidence type="ECO:0000313" key="2">
    <source>
        <dbReference type="Proteomes" id="UP000215459"/>
    </source>
</evidence>
<accession>A0A235B1B6</accession>
<organism evidence="1 2">
    <name type="scientific">Paludifilum halophilum</name>
    <dbReference type="NCBI Taxonomy" id="1642702"/>
    <lineage>
        <taxon>Bacteria</taxon>
        <taxon>Bacillati</taxon>
        <taxon>Bacillota</taxon>
        <taxon>Bacilli</taxon>
        <taxon>Bacillales</taxon>
        <taxon>Thermoactinomycetaceae</taxon>
        <taxon>Paludifilum</taxon>
    </lineage>
</organism>
<evidence type="ECO:0000313" key="1">
    <source>
        <dbReference type="EMBL" id="OYD06073.1"/>
    </source>
</evidence>
<dbReference type="EMBL" id="NOWF01000032">
    <property type="protein sequence ID" value="OYD06073.1"/>
    <property type="molecule type" value="Genomic_DNA"/>
</dbReference>
<dbReference type="PANTHER" id="PTHR37813:SF1">
    <property type="entry name" value="FELS-2 PROPHAGE PROTEIN"/>
    <property type="match status" value="1"/>
</dbReference>
<dbReference type="Gene3D" id="1.20.120.20">
    <property type="entry name" value="Apolipoprotein"/>
    <property type="match status" value="1"/>
</dbReference>
<comment type="caution">
    <text evidence="1">The sequence shown here is derived from an EMBL/GenBank/DDBJ whole genome shotgun (WGS) entry which is preliminary data.</text>
</comment>
<name>A0A235B1B6_9BACL</name>
<gene>
    <name evidence="1" type="ORF">CHM34_18260</name>
</gene>
<reference evidence="1 2" key="1">
    <citation type="submission" date="2017-07" db="EMBL/GenBank/DDBJ databases">
        <title>The genome sequence of Paludifilum halophilum highlights mechanisms for microbial adaptation to high salt environemnts.</title>
        <authorList>
            <person name="Belbahri L."/>
        </authorList>
    </citation>
    <scope>NUCLEOTIDE SEQUENCE [LARGE SCALE GENOMIC DNA]</scope>
    <source>
        <strain evidence="1 2">DSM 102817</strain>
    </source>
</reference>
<sequence length="272" mass="30027">MTILQPFIDVFNSMKEGVMTVFEGLKQFFTAAWTIIKNIFLGALLLLIDLVTGDFESLKANAIAIWENIKGALRQAWEAIKNIFRGALVAVRNGVSTAWQKLKEIIRTGMESARTTIRNIWDKVMSFFRNIDLKQIGKDIIQGLIDGIVSLKDTVLRKAREIADGIKNRIKGALGIASPSKVMMGLGADTAEGFALGIESMLGDIRRVSGQMAQTAISTSEDVVVTGPSATASPGVVDRPLINIENMVIREEADIQKVATEFWRLLQRQSRF</sequence>
<evidence type="ECO:0008006" key="3">
    <source>
        <dbReference type="Google" id="ProtNLM"/>
    </source>
</evidence>
<keyword evidence="2" id="KW-1185">Reference proteome</keyword>
<proteinExistence type="predicted"/>
<dbReference type="AlphaFoldDB" id="A0A235B1B6"/>
<dbReference type="Proteomes" id="UP000215459">
    <property type="component" value="Unassembled WGS sequence"/>
</dbReference>